<evidence type="ECO:0000256" key="3">
    <source>
        <dbReference type="ARBA" id="ARBA00022840"/>
    </source>
</evidence>
<dbReference type="VEuPathDB" id="ToxoDB:CSUI_005332"/>
<dbReference type="GO" id="GO:0004822">
    <property type="term" value="F:isoleucine-tRNA ligase activity"/>
    <property type="evidence" value="ECO:0007669"/>
    <property type="project" value="InterPro"/>
</dbReference>
<keyword evidence="5 7" id="KW-0030">Aminoacyl-tRNA synthetase</keyword>
<dbReference type="InterPro" id="IPR002300">
    <property type="entry name" value="aa-tRNA-synth_Ia"/>
</dbReference>
<feature type="domain" description="Aminoacyl-tRNA synthetase class Ia" evidence="6">
    <location>
        <begin position="13"/>
        <end position="61"/>
    </location>
</feature>
<feature type="non-terminal residue" evidence="7">
    <location>
        <position position="61"/>
    </location>
</feature>
<gene>
    <name evidence="7" type="ORF">CSUI_005332</name>
</gene>
<dbReference type="SUPFAM" id="SSF52374">
    <property type="entry name" value="Nucleotidylyl transferase"/>
    <property type="match status" value="1"/>
</dbReference>
<dbReference type="GO" id="GO:0006428">
    <property type="term" value="P:isoleucyl-tRNA aminoacylation"/>
    <property type="evidence" value="ECO:0007669"/>
    <property type="project" value="TreeGrafter"/>
</dbReference>
<reference evidence="7 8" key="1">
    <citation type="journal article" date="2017" name="Int. J. Parasitol.">
        <title>The genome of the protozoan parasite Cystoisospora suis and a reverse vaccinology approach to identify vaccine candidates.</title>
        <authorList>
            <person name="Palmieri N."/>
            <person name="Shrestha A."/>
            <person name="Ruttkowski B."/>
            <person name="Beck T."/>
            <person name="Vogl C."/>
            <person name="Tomley F."/>
            <person name="Blake D.P."/>
            <person name="Joachim A."/>
        </authorList>
    </citation>
    <scope>NUCLEOTIDE SEQUENCE [LARGE SCALE GENOMIC DNA]</scope>
    <source>
        <strain evidence="7 8">Wien I</strain>
    </source>
</reference>
<keyword evidence="3" id="KW-0067">ATP-binding</keyword>
<dbReference type="GO" id="GO:0005524">
    <property type="term" value="F:ATP binding"/>
    <property type="evidence" value="ECO:0007669"/>
    <property type="project" value="UniProtKB-KW"/>
</dbReference>
<feature type="non-terminal residue" evidence="7">
    <location>
        <position position="1"/>
    </location>
</feature>
<dbReference type="Pfam" id="PF00133">
    <property type="entry name" value="tRNA-synt_1"/>
    <property type="match status" value="1"/>
</dbReference>
<dbReference type="OrthoDB" id="1706657at2759"/>
<sequence length="61" mass="7082">VAERPQFPQEEEKILKQWRHIDAFRRSVEMSRGKPVFTFYDGPPFATGLPHYGHILAGTIK</sequence>
<name>A0A2C6KK01_9APIC</name>
<dbReference type="Gene3D" id="3.40.50.620">
    <property type="entry name" value="HUPs"/>
    <property type="match status" value="1"/>
</dbReference>
<accession>A0A2C6KK01</accession>
<evidence type="ECO:0000313" key="7">
    <source>
        <dbReference type="EMBL" id="PHJ20830.1"/>
    </source>
</evidence>
<protein>
    <submittedName>
        <fullName evidence="7">Isoleucyl-trna synthetase family protein</fullName>
    </submittedName>
</protein>
<proteinExistence type="predicted"/>
<dbReference type="EMBL" id="MIGC01002578">
    <property type="protein sequence ID" value="PHJ20830.1"/>
    <property type="molecule type" value="Genomic_DNA"/>
</dbReference>
<keyword evidence="4" id="KW-0648">Protein biosynthesis</keyword>
<comment type="caution">
    <text evidence="7">The sequence shown here is derived from an EMBL/GenBank/DDBJ whole genome shotgun (WGS) entry which is preliminary data.</text>
</comment>
<dbReference type="InterPro" id="IPR001412">
    <property type="entry name" value="aa-tRNA-synth_I_CS"/>
</dbReference>
<evidence type="ECO:0000313" key="8">
    <source>
        <dbReference type="Proteomes" id="UP000221165"/>
    </source>
</evidence>
<dbReference type="Proteomes" id="UP000221165">
    <property type="component" value="Unassembled WGS sequence"/>
</dbReference>
<dbReference type="PANTHER" id="PTHR42780">
    <property type="entry name" value="SOLEUCYL-TRNA SYNTHETASE"/>
    <property type="match status" value="1"/>
</dbReference>
<dbReference type="AlphaFoldDB" id="A0A2C6KK01"/>
<dbReference type="InterPro" id="IPR023586">
    <property type="entry name" value="Ile-tRNA-ligase_type2"/>
</dbReference>
<evidence type="ECO:0000256" key="1">
    <source>
        <dbReference type="ARBA" id="ARBA00022598"/>
    </source>
</evidence>
<dbReference type="RefSeq" id="XP_067922516.1">
    <property type="nucleotide sequence ID" value="XM_068065508.1"/>
</dbReference>
<evidence type="ECO:0000256" key="4">
    <source>
        <dbReference type="ARBA" id="ARBA00022917"/>
    </source>
</evidence>
<dbReference type="PANTHER" id="PTHR42780:SF1">
    <property type="entry name" value="ISOLEUCINE--TRNA LIGASE, CYTOPLASMIC"/>
    <property type="match status" value="1"/>
</dbReference>
<dbReference type="InterPro" id="IPR014729">
    <property type="entry name" value="Rossmann-like_a/b/a_fold"/>
</dbReference>
<evidence type="ECO:0000256" key="5">
    <source>
        <dbReference type="ARBA" id="ARBA00023146"/>
    </source>
</evidence>
<evidence type="ECO:0000256" key="2">
    <source>
        <dbReference type="ARBA" id="ARBA00022741"/>
    </source>
</evidence>
<keyword evidence="1" id="KW-0436">Ligase</keyword>
<keyword evidence="8" id="KW-1185">Reference proteome</keyword>
<evidence type="ECO:0000259" key="6">
    <source>
        <dbReference type="Pfam" id="PF00133"/>
    </source>
</evidence>
<organism evidence="7 8">
    <name type="scientific">Cystoisospora suis</name>
    <dbReference type="NCBI Taxonomy" id="483139"/>
    <lineage>
        <taxon>Eukaryota</taxon>
        <taxon>Sar</taxon>
        <taxon>Alveolata</taxon>
        <taxon>Apicomplexa</taxon>
        <taxon>Conoidasida</taxon>
        <taxon>Coccidia</taxon>
        <taxon>Eucoccidiorida</taxon>
        <taxon>Eimeriorina</taxon>
        <taxon>Sarcocystidae</taxon>
        <taxon>Cystoisospora</taxon>
    </lineage>
</organism>
<dbReference type="PROSITE" id="PS00178">
    <property type="entry name" value="AA_TRNA_LIGASE_I"/>
    <property type="match status" value="1"/>
</dbReference>
<dbReference type="GeneID" id="94428719"/>
<keyword evidence="2" id="KW-0547">Nucleotide-binding</keyword>